<proteinExistence type="predicted"/>
<dbReference type="RefSeq" id="XP_075084628.1">
    <property type="nucleotide sequence ID" value="XM_075228527.1"/>
</dbReference>
<name>A0AC58SI29_TOBAC</name>
<reference evidence="1" key="1">
    <citation type="journal article" date="2014" name="Nat. Commun.">
        <title>The tobacco genome sequence and its comparison with those of tomato and potato.</title>
        <authorList>
            <person name="Sierro N."/>
            <person name="Battey J.N."/>
            <person name="Ouadi S."/>
            <person name="Bakaher N."/>
            <person name="Bovet L."/>
            <person name="Willig A."/>
            <person name="Goepfert S."/>
            <person name="Peitsch M.C."/>
            <person name="Ivanov N.V."/>
        </authorList>
    </citation>
    <scope>NUCLEOTIDE SEQUENCE [LARGE SCALE GENOMIC DNA]</scope>
</reference>
<evidence type="ECO:0000313" key="1">
    <source>
        <dbReference type="Proteomes" id="UP000790787"/>
    </source>
</evidence>
<dbReference type="Proteomes" id="UP000790787">
    <property type="component" value="Chromosome 2"/>
</dbReference>
<keyword evidence="1" id="KW-1185">Reference proteome</keyword>
<accession>A0AC58SI29</accession>
<protein>
    <submittedName>
        <fullName evidence="2">Uncharacterized protein LOC142167942</fullName>
    </submittedName>
</protein>
<reference evidence="2" key="2">
    <citation type="submission" date="2025-08" db="UniProtKB">
        <authorList>
            <consortium name="RefSeq"/>
        </authorList>
    </citation>
    <scope>IDENTIFICATION</scope>
    <source>
        <tissue evidence="2">Leaf</tissue>
    </source>
</reference>
<sequence>MATDGDNGLTYEPPPQQVSHGKDCEGSSSDCLNVRVDLTEAGLAALNRRIEVVEGNFCSLESTALEELGDVKETLDHLIDEHKDRLTNLELKLTEDVSALHGKVEALRQQLEAAKLVGGTSHVTVRETKVEVPKLKEFRGERNAQDVENFIWKMEDYFEHLNIFDEAAKIRAATMYLADTAILWWRRKKAEMEKAERQVRNVDEAIAVAESLNDFSLEATKAKDTKGKTTKPSGARGHRDKGKQATATGRDFKGESNSASHWCDRYNERKNANGPRNGYYLCKDPSHGYKDCPSLGKLGALIVAERRQAEGGTPADAQVGDAVQQRPSVAHLGNMMLGAVLAKEPSLKQVSREKPDLAQMSHTLLGVVMSKDPRLREKGSLFVDAKLNGQSIRIMVGIDATHNFVTEAKAKSLGLVFGPISSMLKIVNADLTNVNGVARNVQLNLGAWQGSVSFFVAPMDVFDLVLGLDYWDEIMAFISPSLNQIYIWDPRGPCVVPTVRVPQVVSQLSAIQIVKGFKMGEATFLVVVAEIKEDRVDETLTPCMQQVLDANKDIMPEDLPKRHARPSKAPFGAPVLFQKKQDGTLRYQVRIAEGGKPKTTCVTRYRDFEWLARWQDFLTEFDYSLEYKSGKANVVADALSRKAVLVPIISTASSNILDAIKQGMQHDPVTKQLLDLASQGKTKKFWVEDGLLYTTGRRISVPKWGNLRRIDQRRARHPGQKRTLALLESSYYWPHIRDDIEVYIRTRLVCQQDRVEHKVSGGLLEPLPVEEKPWDSVTMDFIACLPNSEGFGIIMVVVDHFSKYATFTATTANCKAKETARLFLRDVVKHWGITKYIISDCDPRFTGAFWRELFSLLGSELHFSTSFYPQTDGQTERVNALLELYLRHFVSANQKDYAKLLDTAHFSFNLQHSESTGRSPFELATGQQPNTP</sequence>
<organism evidence="1 2">
    <name type="scientific">Nicotiana tabacum</name>
    <name type="common">Common tobacco</name>
    <dbReference type="NCBI Taxonomy" id="4097"/>
    <lineage>
        <taxon>Eukaryota</taxon>
        <taxon>Viridiplantae</taxon>
        <taxon>Streptophyta</taxon>
        <taxon>Embryophyta</taxon>
        <taxon>Tracheophyta</taxon>
        <taxon>Spermatophyta</taxon>
        <taxon>Magnoliopsida</taxon>
        <taxon>eudicotyledons</taxon>
        <taxon>Gunneridae</taxon>
        <taxon>Pentapetalae</taxon>
        <taxon>asterids</taxon>
        <taxon>lamiids</taxon>
        <taxon>Solanales</taxon>
        <taxon>Solanaceae</taxon>
        <taxon>Nicotianoideae</taxon>
        <taxon>Nicotianeae</taxon>
        <taxon>Nicotiana</taxon>
    </lineage>
</organism>
<gene>
    <name evidence="2" type="primary">LOC142167942</name>
</gene>
<evidence type="ECO:0000313" key="2">
    <source>
        <dbReference type="RefSeq" id="XP_075084628.1"/>
    </source>
</evidence>